<dbReference type="SMART" id="SM00466">
    <property type="entry name" value="SRA"/>
    <property type="match status" value="1"/>
</dbReference>
<gene>
    <name evidence="5" type="ORF">BT67DRAFT_435815</name>
</gene>
<evidence type="ECO:0000256" key="3">
    <source>
        <dbReference type="SAM" id="MobiDB-lite"/>
    </source>
</evidence>
<dbReference type="PANTHER" id="PTHR14140">
    <property type="entry name" value="E3 UBIQUITIN-PROTEIN LIGASE UHRF-RELATED"/>
    <property type="match status" value="1"/>
</dbReference>
<sequence>MADEDVAPHALGSPAGETHTFPAAAAAIAPTPAHPAAAVIAGPRAGGEQEARLVWTGSYAKGKREIVKLVQRSRRHLREDLVPPTEAELDARRNRVRAYLWHLEFATEATPRLKKDPNNVDRALALLFKDEQSLGFVPDDIATQAAAISAKFQQANWGANAPPRPPSTLPPLPPLTNSTGNVRLPPANHPIWGRAGIMHGLMLVHGPTRAIYQFDPRYLAQKRDAKVFGHNGLTPGDWWPLQHVALYHGAHGHSMRGICGSPARGTYSVVVSGRGAHGYGGLDQDGGDAVSYSADSSFLNRCATAIPHVSDDTRSLQRSLATGRPVRVLRSAGSNRPHGPSVGIRYDGLYRVVAEVQARNALGGLYYKFDLVRAPAPLNPRPLADICARVPTAAQRNDESLFRQGY</sequence>
<evidence type="ECO:0000256" key="2">
    <source>
        <dbReference type="PROSITE-ProRule" id="PRU00358"/>
    </source>
</evidence>
<dbReference type="GO" id="GO:0044027">
    <property type="term" value="P:negative regulation of gene expression via chromosomal CpG island methylation"/>
    <property type="evidence" value="ECO:0007669"/>
    <property type="project" value="TreeGrafter"/>
</dbReference>
<feature type="domain" description="YDG" evidence="4">
    <location>
        <begin position="228"/>
        <end position="373"/>
    </location>
</feature>
<feature type="compositionally biased region" description="Pro residues" evidence="3">
    <location>
        <begin position="162"/>
        <end position="174"/>
    </location>
</feature>
<keyword evidence="1 2" id="KW-0539">Nucleus</keyword>
<dbReference type="AlphaFoldDB" id="A0AAN6ZBY1"/>
<protein>
    <recommendedName>
        <fullName evidence="4">YDG domain-containing protein</fullName>
    </recommendedName>
</protein>
<keyword evidence="6" id="KW-1185">Reference proteome</keyword>
<reference evidence="5" key="2">
    <citation type="submission" date="2023-05" db="EMBL/GenBank/DDBJ databases">
        <authorList>
            <consortium name="Lawrence Berkeley National Laboratory"/>
            <person name="Steindorff A."/>
            <person name="Hensen N."/>
            <person name="Bonometti L."/>
            <person name="Westerberg I."/>
            <person name="Brannstrom I.O."/>
            <person name="Guillou S."/>
            <person name="Cros-Aarteil S."/>
            <person name="Calhoun S."/>
            <person name="Haridas S."/>
            <person name="Kuo A."/>
            <person name="Mondo S."/>
            <person name="Pangilinan J."/>
            <person name="Riley R."/>
            <person name="Labutti K."/>
            <person name="Andreopoulos B."/>
            <person name="Lipzen A."/>
            <person name="Chen C."/>
            <person name="Yanf M."/>
            <person name="Daum C."/>
            <person name="Ng V."/>
            <person name="Clum A."/>
            <person name="Ohm R."/>
            <person name="Martin F."/>
            <person name="Silar P."/>
            <person name="Natvig D."/>
            <person name="Lalanne C."/>
            <person name="Gautier V."/>
            <person name="Ament-Velasquez S.L."/>
            <person name="Kruys A."/>
            <person name="Hutchinson M.I."/>
            <person name="Powell A.J."/>
            <person name="Barry K."/>
            <person name="Miller A.N."/>
            <person name="Grigoriev I.V."/>
            <person name="Debuchy R."/>
            <person name="Gladieux P."/>
            <person name="Thoren M.H."/>
            <person name="Johannesson H."/>
        </authorList>
    </citation>
    <scope>NUCLEOTIDE SEQUENCE</scope>
    <source>
        <strain evidence="5">CBS 123565</strain>
    </source>
</reference>
<evidence type="ECO:0000256" key="1">
    <source>
        <dbReference type="ARBA" id="ARBA00023242"/>
    </source>
</evidence>
<dbReference type="Proteomes" id="UP001304895">
    <property type="component" value="Unassembled WGS sequence"/>
</dbReference>
<dbReference type="InterPro" id="IPR036987">
    <property type="entry name" value="SRA-YDG_sf"/>
</dbReference>
<comment type="caution">
    <text evidence="5">The sequence shown here is derived from an EMBL/GenBank/DDBJ whole genome shotgun (WGS) entry which is preliminary data.</text>
</comment>
<evidence type="ECO:0000313" key="6">
    <source>
        <dbReference type="Proteomes" id="UP001304895"/>
    </source>
</evidence>
<dbReference type="PROSITE" id="PS51015">
    <property type="entry name" value="YDG"/>
    <property type="match status" value="1"/>
</dbReference>
<evidence type="ECO:0000259" key="4">
    <source>
        <dbReference type="PROSITE" id="PS51015"/>
    </source>
</evidence>
<dbReference type="GO" id="GO:0061630">
    <property type="term" value="F:ubiquitin protein ligase activity"/>
    <property type="evidence" value="ECO:0007669"/>
    <property type="project" value="TreeGrafter"/>
</dbReference>
<dbReference type="SUPFAM" id="SSF88697">
    <property type="entry name" value="PUA domain-like"/>
    <property type="match status" value="1"/>
</dbReference>
<dbReference type="Gene3D" id="2.30.280.10">
    <property type="entry name" value="SRA-YDG"/>
    <property type="match status" value="1"/>
</dbReference>
<name>A0AAN6ZBY1_9PEZI</name>
<dbReference type="PANTHER" id="PTHR14140:SF27">
    <property type="entry name" value="OS04G0289800 PROTEIN"/>
    <property type="match status" value="1"/>
</dbReference>
<comment type="subcellular location">
    <subcellularLocation>
        <location evidence="2">Nucleus</location>
    </subcellularLocation>
</comment>
<organism evidence="5 6">
    <name type="scientific">Trichocladium antarcticum</name>
    <dbReference type="NCBI Taxonomy" id="1450529"/>
    <lineage>
        <taxon>Eukaryota</taxon>
        <taxon>Fungi</taxon>
        <taxon>Dikarya</taxon>
        <taxon>Ascomycota</taxon>
        <taxon>Pezizomycotina</taxon>
        <taxon>Sordariomycetes</taxon>
        <taxon>Sordariomycetidae</taxon>
        <taxon>Sordariales</taxon>
        <taxon>Chaetomiaceae</taxon>
        <taxon>Trichocladium</taxon>
    </lineage>
</organism>
<dbReference type="EMBL" id="MU853419">
    <property type="protein sequence ID" value="KAK4132173.1"/>
    <property type="molecule type" value="Genomic_DNA"/>
</dbReference>
<feature type="region of interest" description="Disordered" evidence="3">
    <location>
        <begin position="157"/>
        <end position="180"/>
    </location>
</feature>
<accession>A0AAN6ZBY1</accession>
<dbReference type="InterPro" id="IPR003105">
    <property type="entry name" value="SRA_YDG"/>
</dbReference>
<proteinExistence type="predicted"/>
<dbReference type="GO" id="GO:0016567">
    <property type="term" value="P:protein ubiquitination"/>
    <property type="evidence" value="ECO:0007669"/>
    <property type="project" value="TreeGrafter"/>
</dbReference>
<dbReference type="Pfam" id="PF02182">
    <property type="entry name" value="SAD_SRA"/>
    <property type="match status" value="1"/>
</dbReference>
<dbReference type="InterPro" id="IPR045134">
    <property type="entry name" value="UHRF1/2-like"/>
</dbReference>
<reference evidence="5" key="1">
    <citation type="journal article" date="2023" name="Mol. Phylogenet. Evol.">
        <title>Genome-scale phylogeny and comparative genomics of the fungal order Sordariales.</title>
        <authorList>
            <person name="Hensen N."/>
            <person name="Bonometti L."/>
            <person name="Westerberg I."/>
            <person name="Brannstrom I.O."/>
            <person name="Guillou S."/>
            <person name="Cros-Aarteil S."/>
            <person name="Calhoun S."/>
            <person name="Haridas S."/>
            <person name="Kuo A."/>
            <person name="Mondo S."/>
            <person name="Pangilinan J."/>
            <person name="Riley R."/>
            <person name="LaButti K."/>
            <person name="Andreopoulos B."/>
            <person name="Lipzen A."/>
            <person name="Chen C."/>
            <person name="Yan M."/>
            <person name="Daum C."/>
            <person name="Ng V."/>
            <person name="Clum A."/>
            <person name="Steindorff A."/>
            <person name="Ohm R.A."/>
            <person name="Martin F."/>
            <person name="Silar P."/>
            <person name="Natvig D.O."/>
            <person name="Lalanne C."/>
            <person name="Gautier V."/>
            <person name="Ament-Velasquez S.L."/>
            <person name="Kruys A."/>
            <person name="Hutchinson M.I."/>
            <person name="Powell A.J."/>
            <person name="Barry K."/>
            <person name="Miller A.N."/>
            <person name="Grigoriev I.V."/>
            <person name="Debuchy R."/>
            <person name="Gladieux P."/>
            <person name="Hiltunen Thoren M."/>
            <person name="Johannesson H."/>
        </authorList>
    </citation>
    <scope>NUCLEOTIDE SEQUENCE</scope>
    <source>
        <strain evidence="5">CBS 123565</strain>
    </source>
</reference>
<dbReference type="InterPro" id="IPR015947">
    <property type="entry name" value="PUA-like_sf"/>
</dbReference>
<dbReference type="GO" id="GO:0005634">
    <property type="term" value="C:nucleus"/>
    <property type="evidence" value="ECO:0007669"/>
    <property type="project" value="UniProtKB-SubCell"/>
</dbReference>
<evidence type="ECO:0000313" key="5">
    <source>
        <dbReference type="EMBL" id="KAK4132173.1"/>
    </source>
</evidence>